<evidence type="ECO:0000313" key="4">
    <source>
        <dbReference type="EMBL" id="QJA80326.1"/>
    </source>
</evidence>
<reference evidence="4" key="1">
    <citation type="submission" date="2020-03" db="EMBL/GenBank/DDBJ databases">
        <title>The deep terrestrial virosphere.</title>
        <authorList>
            <person name="Holmfeldt K."/>
            <person name="Nilsson E."/>
            <person name="Simone D."/>
            <person name="Lopez-Fernandez M."/>
            <person name="Wu X."/>
            <person name="de Brujin I."/>
            <person name="Lundin D."/>
            <person name="Andersson A."/>
            <person name="Bertilsson S."/>
            <person name="Dopson M."/>
        </authorList>
    </citation>
    <scope>NUCLEOTIDE SEQUENCE</scope>
    <source>
        <strain evidence="4">MM415A00745</strain>
        <strain evidence="3">MM415B00626</strain>
    </source>
</reference>
<feature type="compositionally biased region" description="Polar residues" evidence="2">
    <location>
        <begin position="203"/>
        <end position="237"/>
    </location>
</feature>
<organism evidence="4">
    <name type="scientific">viral metagenome</name>
    <dbReference type="NCBI Taxonomy" id="1070528"/>
    <lineage>
        <taxon>unclassified sequences</taxon>
        <taxon>metagenomes</taxon>
        <taxon>organismal metagenomes</taxon>
    </lineage>
</organism>
<feature type="coiled-coil region" evidence="1">
    <location>
        <begin position="17"/>
        <end position="72"/>
    </location>
</feature>
<accession>A0A6M3KEG7</accession>
<dbReference type="AlphaFoldDB" id="A0A6M3KEG7"/>
<evidence type="ECO:0000313" key="3">
    <source>
        <dbReference type="EMBL" id="QJA63472.1"/>
    </source>
</evidence>
<protein>
    <submittedName>
        <fullName evidence="4">Uncharacterized protein</fullName>
    </submittedName>
</protein>
<feature type="region of interest" description="Disordered" evidence="2">
    <location>
        <begin position="197"/>
        <end position="237"/>
    </location>
</feature>
<dbReference type="EMBL" id="MT141498">
    <property type="protein sequence ID" value="QJA63472.1"/>
    <property type="molecule type" value="Genomic_DNA"/>
</dbReference>
<evidence type="ECO:0000256" key="2">
    <source>
        <dbReference type="SAM" id="MobiDB-lite"/>
    </source>
</evidence>
<proteinExistence type="predicted"/>
<name>A0A6M3KEG7_9ZZZZ</name>
<sequence>MSWIGVATIVVAVGAAAVNYEQNRKAQSQQAKQIEIANEQYQEQMEITRQQLAALEQDRALWEDRTEEQRANYQETMEQMGGILKGETQIEDSPMFASQFAQLQKGFDQKKNEIMETYPEGGRRDRALKELSRSFADVRQSFSGDVQKQVFNWAAGMGLPTGKPNPAVGFPSIPGGVSGMSGGGVDVSGLTELAGYYSKNEPKTTTPEKSGVQESTFKTGPEQTYAVNPPTYSYNKV</sequence>
<keyword evidence="1" id="KW-0175">Coiled coil</keyword>
<dbReference type="EMBL" id="MT142417">
    <property type="protein sequence ID" value="QJA80326.1"/>
    <property type="molecule type" value="Genomic_DNA"/>
</dbReference>
<evidence type="ECO:0000256" key="1">
    <source>
        <dbReference type="SAM" id="Coils"/>
    </source>
</evidence>
<gene>
    <name evidence="4" type="ORF">MM415A00745_0005</name>
    <name evidence="3" type="ORF">MM415B00626_0005</name>
</gene>